<feature type="compositionally biased region" description="Basic and acidic residues" evidence="1">
    <location>
        <begin position="40"/>
        <end position="49"/>
    </location>
</feature>
<feature type="compositionally biased region" description="Polar residues" evidence="1">
    <location>
        <begin position="239"/>
        <end position="248"/>
    </location>
</feature>
<dbReference type="Proteomes" id="UP000654370">
    <property type="component" value="Unassembled WGS sequence"/>
</dbReference>
<dbReference type="OrthoDB" id="2409403at2759"/>
<evidence type="ECO:0000256" key="1">
    <source>
        <dbReference type="SAM" id="MobiDB-lite"/>
    </source>
</evidence>
<feature type="compositionally biased region" description="Basic and acidic residues" evidence="1">
    <location>
        <begin position="147"/>
        <end position="156"/>
    </location>
</feature>
<dbReference type="AlphaFoldDB" id="A0A8H7UG41"/>
<accession>A0A8H7UG41</accession>
<feature type="compositionally biased region" description="Basic residues" evidence="1">
    <location>
        <begin position="1"/>
        <end position="10"/>
    </location>
</feature>
<name>A0A8H7UG41_MORIS</name>
<gene>
    <name evidence="2" type="ORF">INT43_003216</name>
</gene>
<feature type="region of interest" description="Disordered" evidence="1">
    <location>
        <begin position="1"/>
        <end position="272"/>
    </location>
</feature>
<proteinExistence type="predicted"/>
<sequence length="557" mass="61960">MSVSRTRSKSSKGTSGKKKSEEQAMVEAQASNAVVAVGQKAEKQTRQTNEDIWDVGNVYNQDNMKPKKPIVTYSKRKYKPRPELGSLLTNIYTKGQPQKQSSKSHAADDSTSSQKPIAELQTKIDPLSEQHHDSCLTDKNGLSAINRQKEVQEPPQHEINGLIAKEHEADKNGLPLDHTAVIKSRSATGKQKDVNGNKSKPVKKSLSLSRTRKQKQEKMQQEQTGTASTLAAVQPPSPVNTQTDNVAQSIEIEDITAKEPKHSEPKLLRLDYRPAQYDQTSENDDLEISLDHLNISPIGNVSTEARKHKRIASSTPLSSRIQQHMHASKPSLSFAESLKKADVEIESRAEVLGSGISRKQPAELETIQDSKSSPPPNQFNLTELHQERAISSDDQRLAPASISDTEFSPIPINNAVIHLQNHRKAIEASIAEPTVYDLGNSQIWSPPRSPSIEAARRESLRSEGQNNIPEGIFEWFGSNVAHQDNSTSEQQPLLDEDLEQFLTPDQLGMTVEQFMRSIYEEKIEQVRKEGQQRIDRLDGAIARVRAKLLAELVECDS</sequence>
<evidence type="ECO:0000313" key="2">
    <source>
        <dbReference type="EMBL" id="KAG2177969.1"/>
    </source>
</evidence>
<organism evidence="2 3">
    <name type="scientific">Mortierella isabellina</name>
    <name type="common">Filamentous fungus</name>
    <name type="synonym">Umbelopsis isabellina</name>
    <dbReference type="NCBI Taxonomy" id="91625"/>
    <lineage>
        <taxon>Eukaryota</taxon>
        <taxon>Fungi</taxon>
        <taxon>Fungi incertae sedis</taxon>
        <taxon>Mucoromycota</taxon>
        <taxon>Mucoromycotina</taxon>
        <taxon>Umbelopsidomycetes</taxon>
        <taxon>Umbelopsidales</taxon>
        <taxon>Umbelopsidaceae</taxon>
        <taxon>Umbelopsis</taxon>
    </lineage>
</organism>
<feature type="compositionally biased region" description="Basic and acidic residues" evidence="1">
    <location>
        <begin position="126"/>
        <end position="136"/>
    </location>
</feature>
<dbReference type="EMBL" id="JAEPQZ010000008">
    <property type="protein sequence ID" value="KAG2177969.1"/>
    <property type="molecule type" value="Genomic_DNA"/>
</dbReference>
<feature type="compositionally biased region" description="Polar residues" evidence="1">
    <location>
        <begin position="87"/>
        <end position="115"/>
    </location>
</feature>
<protein>
    <submittedName>
        <fullName evidence="2">Uncharacterized protein</fullName>
    </submittedName>
</protein>
<comment type="caution">
    <text evidence="2">The sequence shown here is derived from an EMBL/GenBank/DDBJ whole genome shotgun (WGS) entry which is preliminary data.</text>
</comment>
<keyword evidence="3" id="KW-1185">Reference proteome</keyword>
<evidence type="ECO:0000313" key="3">
    <source>
        <dbReference type="Proteomes" id="UP000654370"/>
    </source>
</evidence>
<feature type="compositionally biased region" description="Basic and acidic residues" evidence="1">
    <location>
        <begin position="255"/>
        <end position="272"/>
    </location>
</feature>
<reference evidence="2" key="1">
    <citation type="submission" date="2020-12" db="EMBL/GenBank/DDBJ databases">
        <title>Metabolic potential, ecology and presence of endohyphal bacteria is reflected in genomic diversity of Mucoromycotina.</title>
        <authorList>
            <person name="Muszewska A."/>
            <person name="Okrasinska A."/>
            <person name="Steczkiewicz K."/>
            <person name="Drgas O."/>
            <person name="Orlowska M."/>
            <person name="Perlinska-Lenart U."/>
            <person name="Aleksandrzak-Piekarczyk T."/>
            <person name="Szatraj K."/>
            <person name="Zielenkiewicz U."/>
            <person name="Pilsyk S."/>
            <person name="Malc E."/>
            <person name="Mieczkowski P."/>
            <person name="Kruszewska J.S."/>
            <person name="Biernat P."/>
            <person name="Pawlowska J."/>
        </authorList>
    </citation>
    <scope>NUCLEOTIDE SEQUENCE</scope>
    <source>
        <strain evidence="2">WA0000067209</strain>
    </source>
</reference>